<dbReference type="GO" id="GO:0005886">
    <property type="term" value="C:plasma membrane"/>
    <property type="evidence" value="ECO:0007669"/>
    <property type="project" value="UniProtKB-SubCell"/>
</dbReference>
<evidence type="ECO:0008006" key="11">
    <source>
        <dbReference type="Google" id="ProtNLM"/>
    </source>
</evidence>
<dbReference type="InterPro" id="IPR042313">
    <property type="entry name" value="RELL2"/>
</dbReference>
<dbReference type="Proteomes" id="UP001066276">
    <property type="component" value="Chromosome 7"/>
</dbReference>
<comment type="similarity">
    <text evidence="2">Belongs to the RELT family.</text>
</comment>
<evidence type="ECO:0000256" key="2">
    <source>
        <dbReference type="ARBA" id="ARBA00008688"/>
    </source>
</evidence>
<protein>
    <recommendedName>
        <fullName evidence="11">RELT-like protein 2</fullName>
    </recommendedName>
</protein>
<evidence type="ECO:0000256" key="8">
    <source>
        <dbReference type="SAM" id="Phobius"/>
    </source>
</evidence>
<feature type="region of interest" description="Disordered" evidence="7">
    <location>
        <begin position="196"/>
        <end position="297"/>
    </location>
</feature>
<comment type="caution">
    <text evidence="9">The sequence shown here is derived from an EMBL/GenBank/DDBJ whole genome shotgun (WGS) entry which is preliminary data.</text>
</comment>
<evidence type="ECO:0000256" key="1">
    <source>
        <dbReference type="ARBA" id="ARBA00004162"/>
    </source>
</evidence>
<evidence type="ECO:0000313" key="10">
    <source>
        <dbReference type="Proteomes" id="UP001066276"/>
    </source>
</evidence>
<proteinExistence type="inferred from homology"/>
<feature type="compositionally biased region" description="Basic and acidic residues" evidence="7">
    <location>
        <begin position="207"/>
        <end position="217"/>
    </location>
</feature>
<evidence type="ECO:0000256" key="5">
    <source>
        <dbReference type="ARBA" id="ARBA00022989"/>
    </source>
</evidence>
<feature type="region of interest" description="Disordered" evidence="7">
    <location>
        <begin position="340"/>
        <end position="379"/>
    </location>
</feature>
<evidence type="ECO:0000313" key="9">
    <source>
        <dbReference type="EMBL" id="KAJ1128102.1"/>
    </source>
</evidence>
<evidence type="ECO:0000256" key="4">
    <source>
        <dbReference type="ARBA" id="ARBA00022692"/>
    </source>
</evidence>
<dbReference type="EMBL" id="JANPWB010000011">
    <property type="protein sequence ID" value="KAJ1128102.1"/>
    <property type="molecule type" value="Genomic_DNA"/>
</dbReference>
<organism evidence="9 10">
    <name type="scientific">Pleurodeles waltl</name>
    <name type="common">Iberian ribbed newt</name>
    <dbReference type="NCBI Taxonomy" id="8319"/>
    <lineage>
        <taxon>Eukaryota</taxon>
        <taxon>Metazoa</taxon>
        <taxon>Chordata</taxon>
        <taxon>Craniata</taxon>
        <taxon>Vertebrata</taxon>
        <taxon>Euteleostomi</taxon>
        <taxon>Amphibia</taxon>
        <taxon>Batrachia</taxon>
        <taxon>Caudata</taxon>
        <taxon>Salamandroidea</taxon>
        <taxon>Salamandridae</taxon>
        <taxon>Pleurodelinae</taxon>
        <taxon>Pleurodeles</taxon>
    </lineage>
</organism>
<dbReference type="InterPro" id="IPR022248">
    <property type="entry name" value="TNF_rcpt_RELT"/>
</dbReference>
<keyword evidence="6 8" id="KW-0472">Membrane</keyword>
<feature type="compositionally biased region" description="Basic and acidic residues" evidence="7">
    <location>
        <begin position="282"/>
        <end position="293"/>
    </location>
</feature>
<gene>
    <name evidence="9" type="ORF">NDU88_006481</name>
</gene>
<comment type="subcellular location">
    <subcellularLocation>
        <location evidence="1">Cell membrane</location>
        <topology evidence="1">Single-pass membrane protein</topology>
    </subcellularLocation>
</comment>
<keyword evidence="10" id="KW-1185">Reference proteome</keyword>
<dbReference type="AlphaFoldDB" id="A0AAV7PLK3"/>
<dbReference type="PANTHER" id="PTHR31481">
    <property type="entry name" value="RELT-LIKE PROTEIN 2 RELL2"/>
    <property type="match status" value="1"/>
</dbReference>
<accession>A0AAV7PLK3</accession>
<name>A0AAV7PLK3_PLEWA</name>
<keyword evidence="4 8" id="KW-0812">Transmembrane</keyword>
<keyword evidence="5 8" id="KW-1133">Transmembrane helix</keyword>
<dbReference type="Pfam" id="PF12606">
    <property type="entry name" value="RELT"/>
    <property type="match status" value="1"/>
</dbReference>
<evidence type="ECO:0000256" key="3">
    <source>
        <dbReference type="ARBA" id="ARBA00022475"/>
    </source>
</evidence>
<dbReference type="GO" id="GO:0010811">
    <property type="term" value="P:positive regulation of cell-substrate adhesion"/>
    <property type="evidence" value="ECO:0007669"/>
    <property type="project" value="TreeGrafter"/>
</dbReference>
<dbReference type="GO" id="GO:1900745">
    <property type="term" value="P:positive regulation of p38MAPK cascade"/>
    <property type="evidence" value="ECO:0007669"/>
    <property type="project" value="InterPro"/>
</dbReference>
<sequence length="379" mass="41633">MRSVIARDGLQPKKAGVERERRAGGVSCSCGLSASRGAFNGAAWSARTQVHMAENDNMEAGKAEHQQNPYMLFLIVLVFFFMGLFGFLICHVLKKKGYRCRTSPEELDFETKEGLTEDQNNEEDLSNEDTVERIVKCIIQNEANTEALKQMLGENEKEAAAVPSFCPHRNSQDGGPPHHHTVHLGSTIAPCMHCSRKKKHPLQRMGRSKEGRSKPHPGEVTVFSVGRFRVTHIGKKSSIQGSQDESHPDTSNDTSTADKDPEEQSAKRSPDGATKNGAVQQEGRKLNGKDSKPCLHNAAVGTRGATDIRFVDFQAPVTRTPRTQAMTAKPKAGSALHRALMCPPPTWKPTKEGRQQKEHTSRLEPLISLQAQSDPGALT</sequence>
<feature type="compositionally biased region" description="Basic and acidic residues" evidence="7">
    <location>
        <begin position="349"/>
        <end position="362"/>
    </location>
</feature>
<feature type="transmembrane region" description="Helical" evidence="8">
    <location>
        <begin position="70"/>
        <end position="93"/>
    </location>
</feature>
<feature type="compositionally biased region" description="Basic and acidic residues" evidence="7">
    <location>
        <begin position="244"/>
        <end position="270"/>
    </location>
</feature>
<evidence type="ECO:0000256" key="7">
    <source>
        <dbReference type="SAM" id="MobiDB-lite"/>
    </source>
</evidence>
<dbReference type="PANTHER" id="PTHR31481:SF0">
    <property type="entry name" value="RELT-LIKE PROTEIN 2"/>
    <property type="match status" value="1"/>
</dbReference>
<reference evidence="9" key="1">
    <citation type="journal article" date="2022" name="bioRxiv">
        <title>Sequencing and chromosome-scale assembly of the giantPleurodeles waltlgenome.</title>
        <authorList>
            <person name="Brown T."/>
            <person name="Elewa A."/>
            <person name="Iarovenko S."/>
            <person name="Subramanian E."/>
            <person name="Araus A.J."/>
            <person name="Petzold A."/>
            <person name="Susuki M."/>
            <person name="Suzuki K.-i.T."/>
            <person name="Hayashi T."/>
            <person name="Toyoda A."/>
            <person name="Oliveira C."/>
            <person name="Osipova E."/>
            <person name="Leigh N.D."/>
            <person name="Simon A."/>
            <person name="Yun M.H."/>
        </authorList>
    </citation>
    <scope>NUCLEOTIDE SEQUENCE</scope>
    <source>
        <strain evidence="9">20211129_DDA</strain>
        <tissue evidence="9">Liver</tissue>
    </source>
</reference>
<evidence type="ECO:0000256" key="6">
    <source>
        <dbReference type="ARBA" id="ARBA00023136"/>
    </source>
</evidence>
<keyword evidence="3" id="KW-1003">Cell membrane</keyword>